<evidence type="ECO:0000313" key="2">
    <source>
        <dbReference type="Proteomes" id="UP000583752"/>
    </source>
</evidence>
<proteinExistence type="predicted"/>
<dbReference type="EMBL" id="JABBGG010000010">
    <property type="protein sequence ID" value="NML62810.1"/>
    <property type="molecule type" value="Genomic_DNA"/>
</dbReference>
<dbReference type="RefSeq" id="WP_169468145.1">
    <property type="nucleotide sequence ID" value="NZ_JABBGG010000010.1"/>
</dbReference>
<reference evidence="1 2" key="1">
    <citation type="submission" date="2020-04" db="EMBL/GenBank/DDBJ databases">
        <title>Massilia sp. RP-1-19 isolated from soil.</title>
        <authorList>
            <person name="Dahal R.H."/>
        </authorList>
    </citation>
    <scope>NUCLEOTIDE SEQUENCE [LARGE SCALE GENOMIC DNA]</scope>
    <source>
        <strain evidence="1 2">RP-1-19</strain>
    </source>
</reference>
<gene>
    <name evidence="1" type="ORF">HHL21_17345</name>
</gene>
<organism evidence="1 2">
    <name type="scientific">Massilia polaris</name>
    <dbReference type="NCBI Taxonomy" id="2728846"/>
    <lineage>
        <taxon>Bacteria</taxon>
        <taxon>Pseudomonadati</taxon>
        <taxon>Pseudomonadota</taxon>
        <taxon>Betaproteobacteria</taxon>
        <taxon>Burkholderiales</taxon>
        <taxon>Oxalobacteraceae</taxon>
        <taxon>Telluria group</taxon>
        <taxon>Massilia</taxon>
    </lineage>
</organism>
<dbReference type="Proteomes" id="UP000583752">
    <property type="component" value="Unassembled WGS sequence"/>
</dbReference>
<keyword evidence="2" id="KW-1185">Reference proteome</keyword>
<accession>A0A848HRQ0</accession>
<dbReference type="AlphaFoldDB" id="A0A848HRQ0"/>
<sequence>MRVRILWTIEQAKKLAELRNDAVHSATFIACKTAISVDTEVSFEEAKTIVCYVSFSDDLSRKSL</sequence>
<protein>
    <submittedName>
        <fullName evidence="1">Uncharacterized protein</fullName>
    </submittedName>
</protein>
<comment type="caution">
    <text evidence="1">The sequence shown here is derived from an EMBL/GenBank/DDBJ whole genome shotgun (WGS) entry which is preliminary data.</text>
</comment>
<evidence type="ECO:0000313" key="1">
    <source>
        <dbReference type="EMBL" id="NML62810.1"/>
    </source>
</evidence>
<name>A0A848HRQ0_9BURK</name>